<proteinExistence type="predicted"/>
<dbReference type="GO" id="GO:0016887">
    <property type="term" value="F:ATP hydrolysis activity"/>
    <property type="evidence" value="ECO:0007669"/>
    <property type="project" value="InterPro"/>
</dbReference>
<evidence type="ECO:0000256" key="1">
    <source>
        <dbReference type="ARBA" id="ARBA00004173"/>
    </source>
</evidence>
<keyword evidence="3" id="KW-0067">ATP-binding</keyword>
<keyword evidence="5" id="KW-0496">Mitochondrion</keyword>
<sequence>MHTQVLCGGTSAAVAARRVRNILGSVLGRDGWKWRTHEVKLLNTASGDTVTIGEIAYKLKTPRNPELVPVKHTLLVSDSLPQTVVQHLRWIMQKDLLGQDVFLIGPPGPLRRSIAMQYLELTKREVEYVALSRDTTETDLKQRREIRSGTAFYIDQCAVRAATKGRVLVLEGLEKAERNVLPVLNNLLENREMQLEDGRFLMSAERYDKLLQDHTTDELDSWKIVRVSEDFRVIALGLPVPKYKGNPLDPPLRSRFQARDVYYLPFKDQLELLYTAGPNIAAERVSQLLSLATTLCSQESSDLGLPDFPVDNLLPALHVLNAFPMLSSQQLVQRLYPYNSILGKDGRAAVEGVLSRFELLDGRRQPAASAVTSVSRATDREGRADVSLRVADKDVTFQVPAGVKETRPPNSSLAFISTPSHSQLMAEMMQSHMVKDICLIGAKGCGKSVIAREFAEMLGYSIEPLMLYQDMTARDLLQQRFTLPNGDTAWRPSPLVTAAIEGKLLLLDGIHRVNLGTLAVLSRLLHDRELDLYDGTRLLRWDRYQTLKEQLQFSDEQLKERSVFPIHPSFRVLALAEPPVVGAGAGSRGQQQWLGPELLTMFLYHTVSPMAVAEEMDLIQGLARDVPKEAAEQLLHLTHSLRKTNDPTAQSLASSLSTRQLLRICRRLSRYPEESIAHAVNKACLSRFLPSLARSSLDKSLADCSMQDTADPSEHLRDLSCSIKDGVLTIGNVSAPVHSATEKMKVPDVLFYDNPQHMMVMEDMLKDFLLGEHLLLVGNQGVGKNKIVDRFLHLLNRPREYLQLHRDTTVQTLTLQPSVRDGIIMYEDSPLVKAVKLGHILVIDEADKAPTNVTCILKTLVESGEMILADGRRILSDPREAEGRPNTIVMHPDFRMLVLANRPGFPFLGNDFFGALGDIFSCHAVDNPKPQAELAMLKQYGPDVPDATLQKLVAAFGDLRSMADRGTITYPYSTREVVNIVKHLQRIFPEEGLANVVRNVFDFDAYNKDMREVVIEALHKHGIPIGAKPSSVNLAKEHNEPGLTHHHTVSGPKLASPALESRITLNPTSASCGGRVDALISPATGSVCLESGNGVCLLLELIKCATTLHTKTGSSSIRRKAFAQLKLKEIDMSEYDASTYERFSNAVRRQVQSLRIVLDSLQAKGKERQWLKNQALGELDDAKIIDGLTGEKAIYKRRGELDPELGSPQQKPKRLRVLVDVSGSMYRFNGVDGRLERSMEAVCMVMEALEGYEHRFKYDVVGHSGDGYDIELVRADKVPKNNKDRLKVLKNMHAHSQFCMSGDFTLEGTDASIKELAREEADEHFVVVLSDANLERYGIRPERFAPVLTADPQVNAFAIFIGSLGDQAERLQKTLPAGRSFVAMDTKQIPQILQQIFTSTML</sequence>
<comment type="subcellular location">
    <subcellularLocation>
        <location evidence="1">Mitochondrion</location>
    </subcellularLocation>
</comment>
<dbReference type="GO" id="GO:0005524">
    <property type="term" value="F:ATP binding"/>
    <property type="evidence" value="ECO:0007669"/>
    <property type="project" value="UniProtKB-KW"/>
</dbReference>
<dbReference type="InterPro" id="IPR011704">
    <property type="entry name" value="ATPase_dyneun-rel_AAA"/>
</dbReference>
<protein>
    <recommendedName>
        <fullName evidence="7">von Willebrand factor A domain-containing protein 8</fullName>
    </recommendedName>
</protein>
<dbReference type="PANTHER" id="PTHR21610:SF9">
    <property type="entry name" value="VON WILLEBRAND FACTOR A DOMAIN-CONTAINING PROTEIN 8"/>
    <property type="match status" value="1"/>
</dbReference>
<dbReference type="PANTHER" id="PTHR21610">
    <property type="entry name" value="VON WILLEBRAND FACTOR A DOMAIN-CONTAINING PROTEIN 8"/>
    <property type="match status" value="1"/>
</dbReference>
<evidence type="ECO:0000256" key="6">
    <source>
        <dbReference type="ARBA" id="ARBA00055988"/>
    </source>
</evidence>
<dbReference type="Pfam" id="PF07728">
    <property type="entry name" value="AAA_5"/>
    <property type="match status" value="3"/>
</dbReference>
<dbReference type="Gene3D" id="3.40.50.300">
    <property type="entry name" value="P-loop containing nucleotide triphosphate hydrolases"/>
    <property type="match status" value="3"/>
</dbReference>
<dbReference type="OMA" id="GTHIVHP"/>
<dbReference type="FunFam" id="3.40.50.300:FF:000587">
    <property type="entry name" value="von Willebrand factor A domain containing 8"/>
    <property type="match status" value="1"/>
</dbReference>
<dbReference type="FunFam" id="3.40.50.300:FF:000663">
    <property type="entry name" value="von Willebrand factor A domain containing 8"/>
    <property type="match status" value="1"/>
</dbReference>
<dbReference type="InterPro" id="IPR027417">
    <property type="entry name" value="P-loop_NTPase"/>
</dbReference>
<dbReference type="Bgee" id="ENSGACG00000009203">
    <property type="expression patterns" value="Expressed in muscle tissue and 13 other cell types or tissues"/>
</dbReference>
<reference evidence="9" key="2">
    <citation type="submission" date="2024-04" db="UniProtKB">
        <authorList>
            <consortium name="Ensembl"/>
        </authorList>
    </citation>
    <scope>IDENTIFICATION</scope>
</reference>
<keyword evidence="2" id="KW-0547">Nucleotide-binding</keyword>
<dbReference type="InterPro" id="IPR002035">
    <property type="entry name" value="VWF_A"/>
</dbReference>
<dbReference type="Ensembl" id="ENSGACT00000012187.1">
    <property type="protein sequence ID" value="ENSGACP00000012163.1"/>
    <property type="gene ID" value="ENSGACG00000009203.1"/>
</dbReference>
<dbReference type="InterPro" id="IPR003593">
    <property type="entry name" value="AAA+_ATPase"/>
</dbReference>
<dbReference type="InterPro" id="IPR036465">
    <property type="entry name" value="vWFA_dom_sf"/>
</dbReference>
<comment type="function">
    <text evidence="6">Exhibits ATPase activity in vitro.</text>
</comment>
<evidence type="ECO:0000256" key="5">
    <source>
        <dbReference type="ARBA" id="ARBA00023128"/>
    </source>
</evidence>
<dbReference type="PROSITE" id="PS50234">
    <property type="entry name" value="VWFA"/>
    <property type="match status" value="1"/>
</dbReference>
<dbReference type="GO" id="GO:0005739">
    <property type="term" value="C:mitochondrion"/>
    <property type="evidence" value="ECO:0007669"/>
    <property type="project" value="UniProtKB-SubCell"/>
</dbReference>
<reference evidence="9" key="1">
    <citation type="submission" date="2006-01" db="EMBL/GenBank/DDBJ databases">
        <authorList>
            <person name="Lindblad-Toh K."/>
            <person name="Mauceli E."/>
            <person name="Grabherr M."/>
            <person name="Chang J.L."/>
            <person name="Lander E.S."/>
        </authorList>
    </citation>
    <scope>NUCLEOTIDE SEQUENCE [LARGE SCALE GENOMIC DNA]</scope>
</reference>
<evidence type="ECO:0000256" key="7">
    <source>
        <dbReference type="ARBA" id="ARBA00070377"/>
    </source>
</evidence>
<dbReference type="SMART" id="SM00382">
    <property type="entry name" value="AAA"/>
    <property type="match status" value="2"/>
</dbReference>
<evidence type="ECO:0000256" key="3">
    <source>
        <dbReference type="ARBA" id="ARBA00022840"/>
    </source>
</evidence>
<dbReference type="SMART" id="SM00327">
    <property type="entry name" value="VWA"/>
    <property type="match status" value="1"/>
</dbReference>
<organism evidence="9">
    <name type="scientific">Gasterosteus aculeatus</name>
    <name type="common">Three-spined stickleback</name>
    <dbReference type="NCBI Taxonomy" id="69293"/>
    <lineage>
        <taxon>Eukaryota</taxon>
        <taxon>Metazoa</taxon>
        <taxon>Chordata</taxon>
        <taxon>Craniata</taxon>
        <taxon>Vertebrata</taxon>
        <taxon>Euteleostomi</taxon>
        <taxon>Actinopterygii</taxon>
        <taxon>Neopterygii</taxon>
        <taxon>Teleostei</taxon>
        <taxon>Neoteleostei</taxon>
        <taxon>Acanthomorphata</taxon>
        <taxon>Eupercaria</taxon>
        <taxon>Perciformes</taxon>
        <taxon>Cottioidei</taxon>
        <taxon>Gasterosteales</taxon>
        <taxon>Gasterosteidae</taxon>
        <taxon>Gasterosteus</taxon>
    </lineage>
</organism>
<accession>G3P3J0</accession>
<name>G3P3J0_GASAC</name>
<dbReference type="InterPro" id="IPR039891">
    <property type="entry name" value="VWA8"/>
</dbReference>
<evidence type="ECO:0000259" key="8">
    <source>
        <dbReference type="PROSITE" id="PS50234"/>
    </source>
</evidence>
<feature type="domain" description="VWFA" evidence="8">
    <location>
        <begin position="1214"/>
        <end position="1396"/>
    </location>
</feature>
<evidence type="ECO:0000256" key="2">
    <source>
        <dbReference type="ARBA" id="ARBA00022741"/>
    </source>
</evidence>
<evidence type="ECO:0000313" key="9">
    <source>
        <dbReference type="Ensembl" id="ENSGACP00000012163.1"/>
    </source>
</evidence>
<evidence type="ECO:0000256" key="4">
    <source>
        <dbReference type="ARBA" id="ARBA00022946"/>
    </source>
</evidence>
<dbReference type="SUPFAM" id="SSF52540">
    <property type="entry name" value="P-loop containing nucleoside triphosphate hydrolases"/>
    <property type="match status" value="3"/>
</dbReference>
<keyword evidence="4" id="KW-0809">Transit peptide</keyword>
<dbReference type="Gene3D" id="3.40.50.410">
    <property type="entry name" value="von Willebrand factor, type A domain"/>
    <property type="match status" value="1"/>
</dbReference>
<dbReference type="SUPFAM" id="SSF53300">
    <property type="entry name" value="vWA-like"/>
    <property type="match status" value="1"/>
</dbReference>